<name>A0A179USU4_BLAGS</name>
<evidence type="ECO:0008006" key="5">
    <source>
        <dbReference type="Google" id="ProtNLM"/>
    </source>
</evidence>
<dbReference type="KEGG" id="bgh:BDBG_06066"/>
<feature type="compositionally biased region" description="Polar residues" evidence="2">
    <location>
        <begin position="110"/>
        <end position="122"/>
    </location>
</feature>
<dbReference type="Proteomes" id="UP000002038">
    <property type="component" value="Unassembled WGS sequence"/>
</dbReference>
<dbReference type="AlphaFoldDB" id="A0A179USU4"/>
<evidence type="ECO:0000256" key="1">
    <source>
        <dbReference type="SAM" id="Coils"/>
    </source>
</evidence>
<dbReference type="Pfam" id="PF11326">
    <property type="entry name" value="PANTS-like"/>
    <property type="match status" value="1"/>
</dbReference>
<dbReference type="VEuPathDB" id="FungiDB:BDBG_06066"/>
<keyword evidence="4" id="KW-1185">Reference proteome</keyword>
<dbReference type="GeneID" id="8502968"/>
<dbReference type="RefSeq" id="XP_002622886.1">
    <property type="nucleotide sequence ID" value="XM_002622840.2"/>
</dbReference>
<organism evidence="3 4">
    <name type="scientific">Blastomyces gilchristii (strain SLH14081)</name>
    <name type="common">Blastomyces dermatitidis</name>
    <dbReference type="NCBI Taxonomy" id="559298"/>
    <lineage>
        <taxon>Eukaryota</taxon>
        <taxon>Fungi</taxon>
        <taxon>Dikarya</taxon>
        <taxon>Ascomycota</taxon>
        <taxon>Pezizomycotina</taxon>
        <taxon>Eurotiomycetes</taxon>
        <taxon>Eurotiomycetidae</taxon>
        <taxon>Onygenales</taxon>
        <taxon>Ajellomycetaceae</taxon>
        <taxon>Blastomyces</taxon>
    </lineage>
</organism>
<evidence type="ECO:0000313" key="3">
    <source>
        <dbReference type="EMBL" id="OAT11104.1"/>
    </source>
</evidence>
<dbReference type="EMBL" id="GG657462">
    <property type="protein sequence ID" value="OAT11104.1"/>
    <property type="molecule type" value="Genomic_DNA"/>
</dbReference>
<dbReference type="InterPro" id="IPR021475">
    <property type="entry name" value="Pants/Emi1-like"/>
</dbReference>
<sequence>MGWWWSSAPNQGEAVSQTEPPRAAPSQSPPDHMKSPEPTLPEHLKPVSRDELAEAELQSLLNSFQNESNTSTSSHSSQSSSSSTTTTTTTTTRPPSASEPTYYPPSSTSNNDSTEIPTNISPETLYPTTMSCRSAFDYAFFCQSFGGQWVNVYRYGELRSCSEHWSDFWFCMRTRSYSEEEKAKMISDRYRKKAVKYKTGPSSEDVWDVRTEPVRGAFQGDLRALEREMKAAAQREKGEEGA</sequence>
<feature type="coiled-coil region" evidence="1">
    <location>
        <begin position="215"/>
        <end position="242"/>
    </location>
</feature>
<feature type="compositionally biased region" description="Low complexity" evidence="2">
    <location>
        <begin position="68"/>
        <end position="109"/>
    </location>
</feature>
<evidence type="ECO:0000313" key="4">
    <source>
        <dbReference type="Proteomes" id="UP000002038"/>
    </source>
</evidence>
<dbReference type="STRING" id="559298.A0A179USU4"/>
<dbReference type="OrthoDB" id="2017405at2759"/>
<feature type="region of interest" description="Disordered" evidence="2">
    <location>
        <begin position="1"/>
        <end position="122"/>
    </location>
</feature>
<keyword evidence="1" id="KW-0175">Coiled coil</keyword>
<accession>A0A179USU4</accession>
<dbReference type="PANTHER" id="PTHR28052:SF1">
    <property type="entry name" value="UPF0545 PROTEIN C22ORF39"/>
    <property type="match status" value="1"/>
</dbReference>
<gene>
    <name evidence="3" type="ORF">BDBG_06066</name>
</gene>
<proteinExistence type="predicted"/>
<feature type="compositionally biased region" description="Basic and acidic residues" evidence="2">
    <location>
        <begin position="31"/>
        <end position="52"/>
    </location>
</feature>
<evidence type="ECO:0000256" key="2">
    <source>
        <dbReference type="SAM" id="MobiDB-lite"/>
    </source>
</evidence>
<feature type="compositionally biased region" description="Polar residues" evidence="2">
    <location>
        <begin position="7"/>
        <end position="19"/>
    </location>
</feature>
<dbReference type="PANTHER" id="PTHR28052">
    <property type="entry name" value="UPF0545 PROTEIN C22ORF39"/>
    <property type="match status" value="1"/>
</dbReference>
<protein>
    <recommendedName>
        <fullName evidence="5">Early meiotic induction protein 1</fullName>
    </recommendedName>
</protein>
<reference evidence="4" key="1">
    <citation type="journal article" date="2015" name="PLoS Genet.">
        <title>The dynamic genome and transcriptome of the human fungal pathogen Blastomyces and close relative Emmonsia.</title>
        <authorList>
            <person name="Munoz J.F."/>
            <person name="Gauthier G.M."/>
            <person name="Desjardins C.A."/>
            <person name="Gallo J.E."/>
            <person name="Holder J."/>
            <person name="Sullivan T.D."/>
            <person name="Marty A.J."/>
            <person name="Carmen J.C."/>
            <person name="Chen Z."/>
            <person name="Ding L."/>
            <person name="Gujja S."/>
            <person name="Magrini V."/>
            <person name="Misas E."/>
            <person name="Mitreva M."/>
            <person name="Priest M."/>
            <person name="Saif S."/>
            <person name="Whiston E.A."/>
            <person name="Young S."/>
            <person name="Zeng Q."/>
            <person name="Goldman W.E."/>
            <person name="Mardis E.R."/>
            <person name="Taylor J.W."/>
            <person name="McEwen J.G."/>
            <person name="Clay O.K."/>
            <person name="Klein B.S."/>
            <person name="Cuomo C.A."/>
        </authorList>
    </citation>
    <scope>NUCLEOTIDE SEQUENCE [LARGE SCALE GENOMIC DNA]</scope>
    <source>
        <strain evidence="4">SLH14081</strain>
    </source>
</reference>